<proteinExistence type="predicted"/>
<keyword evidence="2" id="KW-1133">Transmembrane helix</keyword>
<dbReference type="Gene3D" id="1.20.5.510">
    <property type="entry name" value="Single helix bin"/>
    <property type="match status" value="1"/>
</dbReference>
<accession>A0AAV4ZWL7</accession>
<keyword evidence="2" id="KW-0472">Membrane</keyword>
<keyword evidence="2" id="KW-0812">Transmembrane</keyword>
<evidence type="ECO:0000256" key="1">
    <source>
        <dbReference type="SAM" id="MobiDB-lite"/>
    </source>
</evidence>
<dbReference type="Gene3D" id="2.60.120.260">
    <property type="entry name" value="Galactose-binding domain-like"/>
    <property type="match status" value="2"/>
</dbReference>
<sequence length="460" mass="49437">MTFLNYTFQDPSPLISYSPGQWVEGSSTNDSHAADYSGGSFKVTSDAGSTATLSFVGTSITIFGAKRPNHGSYSVALDDGPEFVGNGNGDNIFQFPLWNAQNLSNTQHSVVMTNLPTHRGKFLDIDFISIGRELGPPGFTGEISEAPIDDGSPFVVYKGSWTNVSGITPLTAFNSTLHSTTQAGSSVSVFFQASSIELYGLYVNAPFQVSLDDQLPRDLAGPNVDLDAREEHPETLLYLADGLDENTTHVVTLTNSVSNIGRPFFFDFAIARSSRNPDPNFTIPISMLTPTPSTSANITATTSPIIRATATSMNGAIIGGIVGGVTGLLILAFIAFMLLRRSKYYYRALPPRSNVTPLLSPGGPQIRKSGLMPFISSSMRPGRPSSIISNSSSFWTGQQSHVPPSSIISSSTSDTSSSYDRSSHVASSYSTETMETREVDDKLRTEKYPYGRTLHAVNVV</sequence>
<feature type="region of interest" description="Disordered" evidence="1">
    <location>
        <begin position="401"/>
        <end position="438"/>
    </location>
</feature>
<dbReference type="EMBL" id="BPWL01000001">
    <property type="protein sequence ID" value="GJJ05910.1"/>
    <property type="molecule type" value="Genomic_DNA"/>
</dbReference>
<keyword evidence="4" id="KW-1185">Reference proteome</keyword>
<evidence type="ECO:0000313" key="4">
    <source>
        <dbReference type="Proteomes" id="UP001050691"/>
    </source>
</evidence>
<feature type="compositionally biased region" description="Low complexity" evidence="1">
    <location>
        <begin position="401"/>
        <end position="420"/>
    </location>
</feature>
<feature type="transmembrane region" description="Helical" evidence="2">
    <location>
        <begin position="316"/>
        <end position="339"/>
    </location>
</feature>
<dbReference type="Proteomes" id="UP001050691">
    <property type="component" value="Unassembled WGS sequence"/>
</dbReference>
<evidence type="ECO:0000256" key="2">
    <source>
        <dbReference type="SAM" id="Phobius"/>
    </source>
</evidence>
<comment type="caution">
    <text evidence="3">The sequence shown here is derived from an EMBL/GenBank/DDBJ whole genome shotgun (WGS) entry which is preliminary data.</text>
</comment>
<name>A0AAV4ZWL7_9AGAM</name>
<gene>
    <name evidence="3" type="ORF">Clacol_000097</name>
</gene>
<dbReference type="AlphaFoldDB" id="A0AAV4ZWL7"/>
<evidence type="ECO:0000313" key="3">
    <source>
        <dbReference type="EMBL" id="GJJ05910.1"/>
    </source>
</evidence>
<protein>
    <submittedName>
        <fullName evidence="3">Uncharacterized protein</fullName>
    </submittedName>
</protein>
<reference evidence="3" key="1">
    <citation type="submission" date="2021-10" db="EMBL/GenBank/DDBJ databases">
        <title>De novo Genome Assembly of Clathrus columnatus (Basidiomycota, Fungi) Using Illumina and Nanopore Sequence Data.</title>
        <authorList>
            <person name="Ogiso-Tanaka E."/>
            <person name="Itagaki H."/>
            <person name="Hosoya T."/>
            <person name="Hosaka K."/>
        </authorList>
    </citation>
    <scope>NUCLEOTIDE SEQUENCE</scope>
    <source>
        <strain evidence="3">MO-923</strain>
    </source>
</reference>
<organism evidence="3 4">
    <name type="scientific">Clathrus columnatus</name>
    <dbReference type="NCBI Taxonomy" id="1419009"/>
    <lineage>
        <taxon>Eukaryota</taxon>
        <taxon>Fungi</taxon>
        <taxon>Dikarya</taxon>
        <taxon>Basidiomycota</taxon>
        <taxon>Agaricomycotina</taxon>
        <taxon>Agaricomycetes</taxon>
        <taxon>Phallomycetidae</taxon>
        <taxon>Phallales</taxon>
        <taxon>Clathraceae</taxon>
        <taxon>Clathrus</taxon>
    </lineage>
</organism>